<organism evidence="6 7">
    <name type="scientific">Lasiosphaeria hispida</name>
    <dbReference type="NCBI Taxonomy" id="260671"/>
    <lineage>
        <taxon>Eukaryota</taxon>
        <taxon>Fungi</taxon>
        <taxon>Dikarya</taxon>
        <taxon>Ascomycota</taxon>
        <taxon>Pezizomycotina</taxon>
        <taxon>Sordariomycetes</taxon>
        <taxon>Sordariomycetidae</taxon>
        <taxon>Sordariales</taxon>
        <taxon>Lasiosphaeriaceae</taxon>
        <taxon>Lasiosphaeria</taxon>
    </lineage>
</organism>
<dbReference type="Proteomes" id="UP001275084">
    <property type="component" value="Unassembled WGS sequence"/>
</dbReference>
<name>A0AAJ0HSQ4_9PEZI</name>
<evidence type="ECO:0000259" key="5">
    <source>
        <dbReference type="Pfam" id="PF20220"/>
    </source>
</evidence>
<feature type="domain" description="Tc toxin complex TcA C-terminal TcB-binding" evidence="3">
    <location>
        <begin position="2328"/>
        <end position="2630"/>
    </location>
</feature>
<keyword evidence="7" id="KW-1185">Reference proteome</keyword>
<proteinExistence type="predicted"/>
<dbReference type="InterPro" id="IPR041079">
    <property type="entry name" value="Neuraminidase-like"/>
</dbReference>
<evidence type="ECO:0000259" key="4">
    <source>
        <dbReference type="Pfam" id="PF18413"/>
    </source>
</evidence>
<reference evidence="6" key="2">
    <citation type="submission" date="2023-06" db="EMBL/GenBank/DDBJ databases">
        <authorList>
            <consortium name="Lawrence Berkeley National Laboratory"/>
            <person name="Haridas S."/>
            <person name="Hensen N."/>
            <person name="Bonometti L."/>
            <person name="Westerberg I."/>
            <person name="Brannstrom I.O."/>
            <person name="Guillou S."/>
            <person name="Cros-Aarteil S."/>
            <person name="Calhoun S."/>
            <person name="Kuo A."/>
            <person name="Mondo S."/>
            <person name="Pangilinan J."/>
            <person name="Riley R."/>
            <person name="Labutti K."/>
            <person name="Andreopoulos B."/>
            <person name="Lipzen A."/>
            <person name="Chen C."/>
            <person name="Yanf M."/>
            <person name="Daum C."/>
            <person name="Ng V."/>
            <person name="Clum A."/>
            <person name="Steindorff A."/>
            <person name="Ohm R."/>
            <person name="Martin F."/>
            <person name="Silar P."/>
            <person name="Natvig D."/>
            <person name="Lalanne C."/>
            <person name="Gautier V."/>
            <person name="Ament-Velasquez S.L."/>
            <person name="Kruys A."/>
            <person name="Hutchinson M.I."/>
            <person name="Powell A.J."/>
            <person name="Barry K."/>
            <person name="Miller A.N."/>
            <person name="Grigoriev I.V."/>
            <person name="Debuchy R."/>
            <person name="Gladieux P."/>
            <person name="Thoren M.H."/>
            <person name="Johannesson H."/>
        </authorList>
    </citation>
    <scope>NUCLEOTIDE SEQUENCE</scope>
    <source>
        <strain evidence="6">CBS 955.72</strain>
    </source>
</reference>
<sequence length="2828" mass="308774">MTTESEELHSILRALLSPQFYEEHVSSQVLEATTLQSFLAELSEEDELSDQIKSKLALFGGLKGVLKLPSPLCGQILLDTETPCDNLGDVIANYWERLNGDASTRPAAVSLFETKPAAVISTLITRGHFQDNLPSSVRASVVSILQNLDNTLNLLKQPLSADSQALRALPDQDKQAALRFFGSVQQLCQIIIQPTDLPVLMALGFSSVEGIAYSPLASFRTMLAPHGIDAEHAAKIHSEAKRVQGIAEQTHLALMLHDPSQDLQKGEPALFSGSSLTVANREGNNAGSSSLGANNMSTWFGDLDDMGCPDCCAVTSPAAYFVDLLRFLKNTPYGSEKVPTTVSPKDAPPPPQSLLAKLYVRRPELGDLLLSCRNTSERVPYIDLVNEILESAILYLKDKDDIGNGLKLKSYNADSEEPFDHGQASSSKKQVPRDTVNVNYALYDQVISQAVFPSSVFPYDQSVDALRSYLASGDISTSEVLQFFQISSGTDDAKEAHRKEILSRSCAASVLTLAEGDFLALTEESFYSLDAARLATGNRALSREDYQTKAGLQPSWYYWGYRDSDSEDGAMSMTQPDEDMEEGADETGLTFIKKQLLPRLGESFATLVSLLKTRFMGKALVIQPWKSSSPGQVSNQLGDFRLRSGDGAQLDTFGLQRLEHIVRLWRRLRQETAPGQSGSTQVSSWSLEDVDDALCMFGETVPAPRGPVAITPETIKKIAAVAQIASVTKTEPGRVLALFTKNATYLQQLPITRVVSSKPGSGQEYLALLLASLDLAYSEFVQIQADESVSPDSPLTDDTVYLFYRLSGLAKLLEIPYARLSPLLAVLAEKDGAPILSSPEGLLTLLTKWRGLAAEGWAPEALCAVADQKAPDAPADVEKAALLVAKGLAAVTRGVSLVDQALTAAVQSVEPSLTLEMTDIFLGTTSSTTPATGTVQDVLKSIVELAKGRTATIRGDDVNNAILFFTQETVLNIQAAVSLGREPPKSLAFGFGRTCPLKTTPASGATLAQVSGSITIPTAEPLAMLSISWPSELQDIKLSFDAPKPKARQQQGPPPPPPYLIPQTGILKVSTELKQLEAYAALIKQYKISIAEVQVLTPLLLRPTAQQMRLVDDIHSYASVRKTLARSDKEADLARLVQWFCTDEDPLDSIPETSARFAQASLLSQPLASQLLSGNTPPTPVSQADRLAFLTKISTQARILAAVGLKQDSVPLLFAMATPIPFGQKTPASAARPQTVLVHHLRAALVAREAYQALSTAQDKLRNNRRRALVQYLLQHPAIQAWGAVDEGNLFEMFLIDVQMSSALETTRIQQAISTVQLFVHRCLLGREKGVDARLIPQDRWAWMQRLSTWEANRRVFLYPESYIDPTLRDNKTEIFTSVVEEAAMQNSLDEAVVQKILRGYMYAAYDVANLRVEAVFYNPEKVRGSNIDSPQGEGVFHFFARTRNAPYAYFYRSMEHTKRGNAVPSPVWTPWTKMPIEIPGHDADGDGAALDRPGTYLVPVVWQNRLMVFMPKIAVQTKVEKKTNAEGVMTTSGGNSSVKVSNPSSISVDIRLVWTELVDSVFVTPKQSGVNLNVPADASGKAPAFDSFRFQALPSNDTISVVVYQNSGTNKCLGQFVVQGATVAFTPASSMGFTPRLKEAKFPSTQFGALTWPSVAPKTGDTTVTRPASSDVQSGDWPRLPLPGLGDGLSSSSMTWTLNSKYGSETGIVADVTAAASRGREPWFLLPSTTTSVPMYNTLAESLRQALASDTGVDQIYRVMDKASLSNTAHAHAFGNSVALAQCREDATPHAIYNWEGGFHVVALLVERLISLQQFDRALEYARLVFDATGSNQEAPPAGTNIEDWRPTWRFPPFRDAATRAHGTLESVLRALGRSSGSEETMESRILAWRRSPFRPHVVARNRPLAYMKRFVMKYIEALVAAGDVLFRQNSLELVPLAVQKYVEAMHVFGPSPEMATELNKNRKFKSYNQLSHLMDDFSNASVASRLSFPYFVPLADRGGNADKDDPDDLPGFPRTRYFGIQANKDFLKLRALIEDRLFKIRNSLDINGNPRTLNLWDPPINPMDLVKAVAAAGGNVQAALHGDNGLLTPSVNGRVLPRKRFAVLLAKAFELCAELKASSGALLSAIEKKDGEALSTLRNKADSALQRILCEMKTHQKTEAELGLGQLEQQRRAAVHRLEYHAALTGDAKTGLVPKPTEDFSEVEQVIPQPMDKDLRLTQHEALELAFADTSSFFNELAADRDMAASIWFMLPMPVLNFQFMGLGGSQALPNLGQVDQMLAATLRAQSLQASENSSRASRIAGWTRQLQERRLQLNLAGIEIKAIDKQVEVQKARIAALDVDIRAQQLSADTAAQTLDFHKTKFTTEQLYNWMESGTRATLYQTYLAAMELARKVESVYSFERGPDTGGMGLNKAGPFIAPAGYWDNSRHGLQAGDQLWLTLKQLELAYLAKDDNINTVNVVKNISLRQLDPGALLSFREQGDATFKLPELLFDLDFPGHLLRRIKSVAFSIHCIVGPYTSLNCTATLVDHKYRCSTFVPGPATTYPEKPDADDRFVGQDIQIPITSVAISSGQQDPGVFDLAFTSESDYQPFEGAGAISTWRLRLPSTLPQFDYRSISDVVLHLRYTARDAGDGAFRTAAAAAAKNSITAAAGAGLSTLLDIRQDAPDAWFAFTAPAGAGQRVLSMRSVVERMPFYAKSAKSVKITSVTVFAAGEESKVKKAVFRVFGQREHAVQDEVRLRWADKFGSGDLQRFTVGAGSVADGAEAGVGTLDVLKAGSWFLGVEGAEGVKEVMVLSCGLPVVWSCSCMVVVIAWLVVWLSGRLVI</sequence>
<gene>
    <name evidence="6" type="ORF">B0T25DRAFT_629734</name>
</gene>
<keyword evidence="2" id="KW-0812">Transmembrane</keyword>
<dbReference type="Pfam" id="PF18276">
    <property type="entry name" value="TcA_TcB_BD"/>
    <property type="match status" value="1"/>
</dbReference>
<evidence type="ECO:0000256" key="1">
    <source>
        <dbReference type="SAM" id="MobiDB-lite"/>
    </source>
</evidence>
<dbReference type="InterPro" id="IPR046839">
    <property type="entry name" value="ABC_toxin_N"/>
</dbReference>
<comment type="caution">
    <text evidence="6">The sequence shown here is derived from an EMBL/GenBank/DDBJ whole genome shotgun (WGS) entry which is preliminary data.</text>
</comment>
<keyword evidence="2" id="KW-0472">Membrane</keyword>
<dbReference type="EMBL" id="JAUIQD010000002">
    <property type="protein sequence ID" value="KAK3360761.1"/>
    <property type="molecule type" value="Genomic_DNA"/>
</dbReference>
<keyword evidence="2" id="KW-1133">Transmembrane helix</keyword>
<feature type="transmembrane region" description="Helical" evidence="2">
    <location>
        <begin position="2804"/>
        <end position="2822"/>
    </location>
</feature>
<feature type="compositionally biased region" description="Polar residues" evidence="1">
    <location>
        <begin position="1661"/>
        <end position="1674"/>
    </location>
</feature>
<protein>
    <recommendedName>
        <fullName evidence="8">Toxin subunit</fullName>
    </recommendedName>
</protein>
<evidence type="ECO:0000256" key="2">
    <source>
        <dbReference type="SAM" id="Phobius"/>
    </source>
</evidence>
<evidence type="ECO:0000313" key="6">
    <source>
        <dbReference type="EMBL" id="KAK3360761.1"/>
    </source>
</evidence>
<feature type="region of interest" description="Disordered" evidence="1">
    <location>
        <begin position="1659"/>
        <end position="1681"/>
    </location>
</feature>
<evidence type="ECO:0000259" key="3">
    <source>
        <dbReference type="Pfam" id="PF18276"/>
    </source>
</evidence>
<dbReference type="Pfam" id="PF20220">
    <property type="entry name" value="ABC_toxin_N"/>
    <property type="match status" value="1"/>
</dbReference>
<evidence type="ECO:0008006" key="8">
    <source>
        <dbReference type="Google" id="ProtNLM"/>
    </source>
</evidence>
<dbReference type="Pfam" id="PF18413">
    <property type="entry name" value="Neuraminidase"/>
    <property type="match status" value="1"/>
</dbReference>
<feature type="domain" description="Neuraminidase-like" evidence="4">
    <location>
        <begin position="1430"/>
        <end position="1606"/>
    </location>
</feature>
<accession>A0AAJ0HSQ4</accession>
<reference evidence="6" key="1">
    <citation type="journal article" date="2023" name="Mol. Phylogenet. Evol.">
        <title>Genome-scale phylogeny and comparative genomics of the fungal order Sordariales.</title>
        <authorList>
            <person name="Hensen N."/>
            <person name="Bonometti L."/>
            <person name="Westerberg I."/>
            <person name="Brannstrom I.O."/>
            <person name="Guillou S."/>
            <person name="Cros-Aarteil S."/>
            <person name="Calhoun S."/>
            <person name="Haridas S."/>
            <person name="Kuo A."/>
            <person name="Mondo S."/>
            <person name="Pangilinan J."/>
            <person name="Riley R."/>
            <person name="LaButti K."/>
            <person name="Andreopoulos B."/>
            <person name="Lipzen A."/>
            <person name="Chen C."/>
            <person name="Yan M."/>
            <person name="Daum C."/>
            <person name="Ng V."/>
            <person name="Clum A."/>
            <person name="Steindorff A."/>
            <person name="Ohm R.A."/>
            <person name="Martin F."/>
            <person name="Silar P."/>
            <person name="Natvig D.O."/>
            <person name="Lalanne C."/>
            <person name="Gautier V."/>
            <person name="Ament-Velasquez S.L."/>
            <person name="Kruys A."/>
            <person name="Hutchinson M.I."/>
            <person name="Powell A.J."/>
            <person name="Barry K."/>
            <person name="Miller A.N."/>
            <person name="Grigoriev I.V."/>
            <person name="Debuchy R."/>
            <person name="Gladieux P."/>
            <person name="Hiltunen Thoren M."/>
            <person name="Johannesson H."/>
        </authorList>
    </citation>
    <scope>NUCLEOTIDE SEQUENCE</scope>
    <source>
        <strain evidence="6">CBS 955.72</strain>
    </source>
</reference>
<evidence type="ECO:0000313" key="7">
    <source>
        <dbReference type="Proteomes" id="UP001275084"/>
    </source>
</evidence>
<feature type="domain" description="ABC toxin N-terminal" evidence="5">
    <location>
        <begin position="1259"/>
        <end position="1378"/>
    </location>
</feature>
<dbReference type="InterPro" id="IPR040840">
    <property type="entry name" value="TcA_TcB_BD"/>
</dbReference>